<sequence length="101" mass="10775">MSAKLTIGAVLGTVADAAGAISTTLGTATKVVNIADNYVEDFANKQKIRIAASNVGYKKQIIMETAMQVQQQKLVVDKFVDENNCADHFNDLVAELEAAMA</sequence>
<evidence type="ECO:0000313" key="2">
    <source>
        <dbReference type="Proteomes" id="UP001432380"/>
    </source>
</evidence>
<evidence type="ECO:0000313" key="1">
    <source>
        <dbReference type="EMBL" id="WVK90019.1"/>
    </source>
</evidence>
<dbReference type="Proteomes" id="UP001432380">
    <property type="component" value="Segment"/>
</dbReference>
<proteinExistence type="predicted"/>
<name>A0AAX4JI06_9CAUD</name>
<dbReference type="EMBL" id="PP079243">
    <property type="protein sequence ID" value="WVK90019.1"/>
    <property type="molecule type" value="Genomic_DNA"/>
</dbReference>
<accession>A0AAX4JI06</accession>
<reference evidence="1" key="1">
    <citation type="submission" date="2024-01" db="EMBL/GenBank/DDBJ databases">
        <authorList>
            <person name="Zhu Q."/>
        </authorList>
    </citation>
    <scope>NUCLEOTIDE SEQUENCE</scope>
</reference>
<organism evidence="1 2">
    <name type="scientific">Burkholderia phage vB_BpP_HN02</name>
    <dbReference type="NCBI Taxonomy" id="3116925"/>
    <lineage>
        <taxon>Viruses</taxon>
        <taxon>Duplodnaviria</taxon>
        <taxon>Heunggongvirae</taxon>
        <taxon>Uroviricota</taxon>
        <taxon>Caudoviricetes</taxon>
        <taxon>Schitoviridae</taxon>
    </lineage>
</organism>
<protein>
    <submittedName>
        <fullName evidence="1">Uncharacterized protein</fullName>
    </submittedName>
</protein>